<evidence type="ECO:0000256" key="2">
    <source>
        <dbReference type="ARBA" id="ARBA00009800"/>
    </source>
</evidence>
<evidence type="ECO:0000256" key="12">
    <source>
        <dbReference type="SAM" id="SignalP"/>
    </source>
</evidence>
<reference evidence="13" key="1">
    <citation type="submission" date="2023-04" db="EMBL/GenBank/DDBJ databases">
        <title>Chromosome-level genome of Chaenocephalus aceratus.</title>
        <authorList>
            <person name="Park H."/>
        </authorList>
    </citation>
    <scope>NUCLEOTIDE SEQUENCE</scope>
    <source>
        <strain evidence="13">DE</strain>
        <tissue evidence="13">Muscle</tissue>
    </source>
</reference>
<dbReference type="PANTHER" id="PTHR46145">
    <property type="entry name" value="HEPARANASE"/>
    <property type="match status" value="1"/>
</dbReference>
<comment type="catalytic activity">
    <reaction evidence="9">
        <text>endohydrolysis of (1-&gt;4)-beta-D-glycosidic bonds of heparan sulfate chains in heparan sulfate proteoglycan.</text>
        <dbReference type="EC" id="3.2.1.166"/>
    </reaction>
</comment>
<keyword evidence="6" id="KW-0130">Cell adhesion</keyword>
<dbReference type="InterPro" id="IPR017853">
    <property type="entry name" value="GH"/>
</dbReference>
<evidence type="ECO:0000256" key="1">
    <source>
        <dbReference type="ARBA" id="ARBA00004613"/>
    </source>
</evidence>
<keyword evidence="14" id="KW-1185">Reference proteome</keyword>
<evidence type="ECO:0000256" key="5">
    <source>
        <dbReference type="ARBA" id="ARBA00022801"/>
    </source>
</evidence>
<dbReference type="SUPFAM" id="SSF51445">
    <property type="entry name" value="(Trans)glycosidases"/>
    <property type="match status" value="1"/>
</dbReference>
<comment type="similarity">
    <text evidence="2">Belongs to the glycosyl hydrolase 79 family.</text>
</comment>
<keyword evidence="7" id="KW-1015">Disulfide bond</keyword>
<evidence type="ECO:0000313" key="13">
    <source>
        <dbReference type="EMBL" id="KAK1884424.1"/>
    </source>
</evidence>
<dbReference type="Pfam" id="PF03662">
    <property type="entry name" value="Glyco_hydro_79n"/>
    <property type="match status" value="1"/>
</dbReference>
<evidence type="ECO:0000256" key="4">
    <source>
        <dbReference type="ARBA" id="ARBA00022729"/>
    </source>
</evidence>
<dbReference type="GO" id="GO:0016798">
    <property type="term" value="F:hydrolase activity, acting on glycosyl bonds"/>
    <property type="evidence" value="ECO:0007669"/>
    <property type="project" value="InterPro"/>
</dbReference>
<dbReference type="GO" id="GO:0031012">
    <property type="term" value="C:extracellular matrix"/>
    <property type="evidence" value="ECO:0007669"/>
    <property type="project" value="TreeGrafter"/>
</dbReference>
<dbReference type="AlphaFoldDB" id="A0AAD9BKQ1"/>
<dbReference type="GO" id="GO:0005615">
    <property type="term" value="C:extracellular space"/>
    <property type="evidence" value="ECO:0007669"/>
    <property type="project" value="TreeGrafter"/>
</dbReference>
<keyword evidence="3" id="KW-0964">Secreted</keyword>
<evidence type="ECO:0000256" key="3">
    <source>
        <dbReference type="ARBA" id="ARBA00022525"/>
    </source>
</evidence>
<protein>
    <recommendedName>
        <fullName evidence="11">Heparanase</fullName>
        <ecNumber evidence="10">3.2.1.166</ecNumber>
    </recommendedName>
</protein>
<evidence type="ECO:0000256" key="10">
    <source>
        <dbReference type="ARBA" id="ARBA00039100"/>
    </source>
</evidence>
<dbReference type="GO" id="GO:0007160">
    <property type="term" value="P:cell-matrix adhesion"/>
    <property type="evidence" value="ECO:0007669"/>
    <property type="project" value="TreeGrafter"/>
</dbReference>
<evidence type="ECO:0000256" key="7">
    <source>
        <dbReference type="ARBA" id="ARBA00023157"/>
    </source>
</evidence>
<name>A0AAD9BKQ1_DISEL</name>
<organism evidence="13 14">
    <name type="scientific">Dissostichus eleginoides</name>
    <name type="common">Patagonian toothfish</name>
    <name type="synonym">Dissostichus amissus</name>
    <dbReference type="NCBI Taxonomy" id="100907"/>
    <lineage>
        <taxon>Eukaryota</taxon>
        <taxon>Metazoa</taxon>
        <taxon>Chordata</taxon>
        <taxon>Craniata</taxon>
        <taxon>Vertebrata</taxon>
        <taxon>Euteleostomi</taxon>
        <taxon>Actinopterygii</taxon>
        <taxon>Neopterygii</taxon>
        <taxon>Teleostei</taxon>
        <taxon>Neoteleostei</taxon>
        <taxon>Acanthomorphata</taxon>
        <taxon>Eupercaria</taxon>
        <taxon>Perciformes</taxon>
        <taxon>Notothenioidei</taxon>
        <taxon>Nototheniidae</taxon>
        <taxon>Dissostichus</taxon>
    </lineage>
</organism>
<evidence type="ECO:0000256" key="6">
    <source>
        <dbReference type="ARBA" id="ARBA00022889"/>
    </source>
</evidence>
<keyword evidence="4 12" id="KW-0732">Signal</keyword>
<dbReference type="GO" id="GO:0016020">
    <property type="term" value="C:membrane"/>
    <property type="evidence" value="ECO:0007669"/>
    <property type="project" value="InterPro"/>
</dbReference>
<dbReference type="GO" id="GO:0060055">
    <property type="term" value="P:angiogenesis involved in wound healing"/>
    <property type="evidence" value="ECO:0007669"/>
    <property type="project" value="TreeGrafter"/>
</dbReference>
<dbReference type="Proteomes" id="UP001228049">
    <property type="component" value="Unassembled WGS sequence"/>
</dbReference>
<comment type="subcellular location">
    <subcellularLocation>
        <location evidence="1">Secreted</location>
    </subcellularLocation>
</comment>
<gene>
    <name evidence="13" type="ORF">KUDE01_022742</name>
</gene>
<accession>A0AAD9BKQ1</accession>
<dbReference type="PANTHER" id="PTHR46145:SF3">
    <property type="entry name" value="HEPARANASE"/>
    <property type="match status" value="1"/>
</dbReference>
<evidence type="ECO:0000256" key="11">
    <source>
        <dbReference type="ARBA" id="ARBA00040414"/>
    </source>
</evidence>
<evidence type="ECO:0000313" key="14">
    <source>
        <dbReference type="Proteomes" id="UP001228049"/>
    </source>
</evidence>
<dbReference type="EMBL" id="JASDAP010000022">
    <property type="protein sequence ID" value="KAK1884424.1"/>
    <property type="molecule type" value="Genomic_DNA"/>
</dbReference>
<feature type="signal peptide" evidence="12">
    <location>
        <begin position="1"/>
        <end position="18"/>
    </location>
</feature>
<keyword evidence="5" id="KW-0378">Hydrolase</keyword>
<dbReference type="EC" id="3.2.1.166" evidence="10"/>
<keyword evidence="8" id="KW-0325">Glycoprotein</keyword>
<proteinExistence type="inferred from homology"/>
<comment type="caution">
    <text evidence="13">The sequence shown here is derived from an EMBL/GenBank/DDBJ whole genome shotgun (WGS) entry which is preliminary data.</text>
</comment>
<dbReference type="InterPro" id="IPR005199">
    <property type="entry name" value="Glyco_hydro_79"/>
</dbReference>
<dbReference type="Gene3D" id="3.20.20.80">
    <property type="entry name" value="Glycosidases"/>
    <property type="match status" value="1"/>
</dbReference>
<sequence length="496" mass="55593">MESVQLLVLVLMWNRSSGSLFQNQTKTRFSPFLPPNLTRFSHPVLPVLLHVSSVFRRVERRFLSVTIDSSLASEEKFMSLLSSPKVRTLAKALSPAFLLFGERDKTSWSSARSAGALLPLQSVPTLRASGEKSSSARLLPSWLEQRLKKEWSRQQILLKKEDLHRKYKRVKFTEYTVDLLHSFSNCSGLDLIFGLNALLRTSENIWNGSNARSLLQYCESRGYQMDWELGNEPNSYEKKAGVRVDGFQLGKDFAHLREMMSQSKLYRHAGLYGPDVGQPRNHRTDILQGYYVNGRDTSLEDFLDPDILDTLTLKTLEVLEKVKQVSPEKPVWLGETSSAFGGGAAGLSDTFVAGFIALLGLDLVMRQVFIGSGSYHLIDQNLDPLPDFWLSVLYKRLVGPEVLKVKFSGLARSKRVRLYLHCANTRSFSRGASGQPGEEGLISRSVKLNGKMLLMPDDETLPDLTGTRLPPAERLQIPGFSLGFFVLKEARAAACS</sequence>
<evidence type="ECO:0000256" key="9">
    <source>
        <dbReference type="ARBA" id="ARBA00036917"/>
    </source>
</evidence>
<evidence type="ECO:0000256" key="8">
    <source>
        <dbReference type="ARBA" id="ARBA00023180"/>
    </source>
</evidence>
<feature type="chain" id="PRO_5041930455" description="Heparanase" evidence="12">
    <location>
        <begin position="19"/>
        <end position="496"/>
    </location>
</feature>